<dbReference type="GO" id="GO:0016757">
    <property type="term" value="F:glycosyltransferase activity"/>
    <property type="evidence" value="ECO:0007669"/>
    <property type="project" value="UniProtKB-KW"/>
</dbReference>
<reference evidence="5" key="1">
    <citation type="submission" date="2018-01" db="EMBL/GenBank/DDBJ databases">
        <authorList>
            <consortium name="Urmite Genomes"/>
        </authorList>
    </citation>
    <scope>NUCLEOTIDE SEQUENCE [LARGE SCALE GENOMIC DNA]</scope>
    <source>
        <strain evidence="5">AFP003</strain>
    </source>
</reference>
<dbReference type="AlphaFoldDB" id="A0A2K4Y9Z5"/>
<dbReference type="OrthoDB" id="2369748at2"/>
<comment type="caution">
    <text evidence="5">The sequence shown here is derived from an EMBL/GenBank/DDBJ whole genome shotgun (WGS) entry which is preliminary data.</text>
</comment>
<dbReference type="EMBL" id="FXEG02000002">
    <property type="protein sequence ID" value="SOX53611.1"/>
    <property type="molecule type" value="Genomic_DNA"/>
</dbReference>
<keyword evidence="2" id="KW-0328">Glycosyltransferase</keyword>
<evidence type="ECO:0000256" key="2">
    <source>
        <dbReference type="ARBA" id="ARBA00022676"/>
    </source>
</evidence>
<evidence type="ECO:0000313" key="6">
    <source>
        <dbReference type="Proteomes" id="UP000236318"/>
    </source>
</evidence>
<evidence type="ECO:0000256" key="3">
    <source>
        <dbReference type="ARBA" id="ARBA00022679"/>
    </source>
</evidence>
<evidence type="ECO:0000256" key="1">
    <source>
        <dbReference type="ARBA" id="ARBA00006739"/>
    </source>
</evidence>
<gene>
    <name evidence="5" type="ORF">MAAFP003_2285</name>
</gene>
<sequence length="303" mass="34469">MPQQPSVTIVIPAYNEERFIGNCLESCINQTSAPDEIIVVDNKSTDETASIVREYQAAAAHLDIKLLDQTVYQGAAPTRDCGFDHARCDVLGRIDADTVIPPDWVEKVRGYFQDPDIDAASGPIAIYDLPLRAFLFWVDSTLRYHLHKHVKNERFLLGCNMAIRATAWKGVRLQTQLDPEMLLHEDIDLALTLFKNNFKISYEPSMVAAISGRRVQESPRDFYRYATRYTRTTKLHGIKSPTAHTTIATLLALYYPFRTMRFFYDADRQQFTLARLRDRIVKVGLSATVRMRVSIRRGPAPAA</sequence>
<dbReference type="PANTHER" id="PTHR43630">
    <property type="entry name" value="POLY-BETA-1,6-N-ACETYL-D-GLUCOSAMINE SYNTHASE"/>
    <property type="match status" value="1"/>
</dbReference>
<protein>
    <submittedName>
        <fullName evidence="5">Glycosyl transferase</fullName>
    </submittedName>
</protein>
<dbReference type="InterPro" id="IPR001173">
    <property type="entry name" value="Glyco_trans_2-like"/>
</dbReference>
<evidence type="ECO:0000259" key="4">
    <source>
        <dbReference type="Pfam" id="PF00535"/>
    </source>
</evidence>
<dbReference type="SUPFAM" id="SSF53448">
    <property type="entry name" value="Nucleotide-diphospho-sugar transferases"/>
    <property type="match status" value="1"/>
</dbReference>
<proteinExistence type="inferred from homology"/>
<keyword evidence="3 5" id="KW-0808">Transferase</keyword>
<dbReference type="PANTHER" id="PTHR43630:SF1">
    <property type="entry name" value="POLY-BETA-1,6-N-ACETYL-D-GLUCOSAMINE SYNTHASE"/>
    <property type="match status" value="1"/>
</dbReference>
<accession>A0A2K4Y9Z5</accession>
<evidence type="ECO:0000313" key="5">
    <source>
        <dbReference type="EMBL" id="SOX53611.1"/>
    </source>
</evidence>
<comment type="similarity">
    <text evidence="1">Belongs to the glycosyltransferase 2 family.</text>
</comment>
<dbReference type="RefSeq" id="WP_096286957.1">
    <property type="nucleotide sequence ID" value="NZ_FXEG02000002.1"/>
</dbReference>
<dbReference type="Gene3D" id="3.90.550.10">
    <property type="entry name" value="Spore Coat Polysaccharide Biosynthesis Protein SpsA, Chain A"/>
    <property type="match status" value="1"/>
</dbReference>
<dbReference type="InterPro" id="IPR029044">
    <property type="entry name" value="Nucleotide-diphossugar_trans"/>
</dbReference>
<dbReference type="Proteomes" id="UP000236318">
    <property type="component" value="Unassembled WGS sequence"/>
</dbReference>
<dbReference type="Pfam" id="PF00535">
    <property type="entry name" value="Glycos_transf_2"/>
    <property type="match status" value="1"/>
</dbReference>
<feature type="domain" description="Glycosyltransferase 2-like" evidence="4">
    <location>
        <begin position="8"/>
        <end position="128"/>
    </location>
</feature>
<name>A0A2K4Y9Z5_9MYCO</name>
<keyword evidence="6" id="KW-1185">Reference proteome</keyword>
<organism evidence="5 6">
    <name type="scientific">Mycobacterium ahvazicum</name>
    <dbReference type="NCBI Taxonomy" id="1964395"/>
    <lineage>
        <taxon>Bacteria</taxon>
        <taxon>Bacillati</taxon>
        <taxon>Actinomycetota</taxon>
        <taxon>Actinomycetes</taxon>
        <taxon>Mycobacteriales</taxon>
        <taxon>Mycobacteriaceae</taxon>
        <taxon>Mycobacterium</taxon>
        <taxon>Mycobacterium simiae complex</taxon>
    </lineage>
</organism>
<dbReference type="CDD" id="cd00761">
    <property type="entry name" value="Glyco_tranf_GTA_type"/>
    <property type="match status" value="1"/>
</dbReference>